<evidence type="ECO:0000259" key="2">
    <source>
        <dbReference type="Pfam" id="PF00149"/>
    </source>
</evidence>
<keyword evidence="4" id="KW-1185">Reference proteome</keyword>
<dbReference type="AlphaFoldDB" id="A0A9P6EAC2"/>
<dbReference type="GO" id="GO:0005737">
    <property type="term" value="C:cytoplasm"/>
    <property type="evidence" value="ECO:0007669"/>
    <property type="project" value="TreeGrafter"/>
</dbReference>
<dbReference type="EMBL" id="MU157884">
    <property type="protein sequence ID" value="KAF9525412.1"/>
    <property type="molecule type" value="Genomic_DNA"/>
</dbReference>
<keyword evidence="1" id="KW-0732">Signal</keyword>
<evidence type="ECO:0000313" key="3">
    <source>
        <dbReference type="EMBL" id="KAF9525412.1"/>
    </source>
</evidence>
<name>A0A9P6EAC2_9AGAR</name>
<gene>
    <name evidence="3" type="ORF">CPB83DRAFT_548666</name>
</gene>
<evidence type="ECO:0000256" key="1">
    <source>
        <dbReference type="SAM" id="SignalP"/>
    </source>
</evidence>
<dbReference type="InterPro" id="IPR029052">
    <property type="entry name" value="Metallo-depent_PP-like"/>
</dbReference>
<dbReference type="InterPro" id="IPR004843">
    <property type="entry name" value="Calcineurin-like_PHP"/>
</dbReference>
<dbReference type="Proteomes" id="UP000807306">
    <property type="component" value="Unassembled WGS sequence"/>
</dbReference>
<dbReference type="PANTHER" id="PTHR32440">
    <property type="entry name" value="PHOSPHATASE DCR2-RELATED-RELATED"/>
    <property type="match status" value="1"/>
</dbReference>
<dbReference type="PANTHER" id="PTHR32440:SF11">
    <property type="entry name" value="METALLOPHOSPHOESTERASE DOMAIN-CONTAINING PROTEIN"/>
    <property type="match status" value="1"/>
</dbReference>
<reference evidence="3" key="1">
    <citation type="submission" date="2020-11" db="EMBL/GenBank/DDBJ databases">
        <authorList>
            <consortium name="DOE Joint Genome Institute"/>
            <person name="Ahrendt S."/>
            <person name="Riley R."/>
            <person name="Andreopoulos W."/>
            <person name="Labutti K."/>
            <person name="Pangilinan J."/>
            <person name="Ruiz-Duenas F.J."/>
            <person name="Barrasa J.M."/>
            <person name="Sanchez-Garcia M."/>
            <person name="Camarero S."/>
            <person name="Miyauchi S."/>
            <person name="Serrano A."/>
            <person name="Linde D."/>
            <person name="Babiker R."/>
            <person name="Drula E."/>
            <person name="Ayuso-Fernandez I."/>
            <person name="Pacheco R."/>
            <person name="Padilla G."/>
            <person name="Ferreira P."/>
            <person name="Barriuso J."/>
            <person name="Kellner H."/>
            <person name="Castanera R."/>
            <person name="Alfaro M."/>
            <person name="Ramirez L."/>
            <person name="Pisabarro A.G."/>
            <person name="Kuo A."/>
            <person name="Tritt A."/>
            <person name="Lipzen A."/>
            <person name="He G."/>
            <person name="Yan M."/>
            <person name="Ng V."/>
            <person name="Cullen D."/>
            <person name="Martin F."/>
            <person name="Rosso M.-N."/>
            <person name="Henrissat B."/>
            <person name="Hibbett D."/>
            <person name="Martinez A.T."/>
            <person name="Grigoriev I.V."/>
        </authorList>
    </citation>
    <scope>NUCLEOTIDE SEQUENCE</scope>
    <source>
        <strain evidence="3">CBS 506.95</strain>
    </source>
</reference>
<organism evidence="3 4">
    <name type="scientific">Crepidotus variabilis</name>
    <dbReference type="NCBI Taxonomy" id="179855"/>
    <lineage>
        <taxon>Eukaryota</taxon>
        <taxon>Fungi</taxon>
        <taxon>Dikarya</taxon>
        <taxon>Basidiomycota</taxon>
        <taxon>Agaricomycotina</taxon>
        <taxon>Agaricomycetes</taxon>
        <taxon>Agaricomycetidae</taxon>
        <taxon>Agaricales</taxon>
        <taxon>Agaricineae</taxon>
        <taxon>Crepidotaceae</taxon>
        <taxon>Crepidotus</taxon>
    </lineage>
</organism>
<feature type="domain" description="Calcineurin-like phosphoesterase" evidence="2">
    <location>
        <begin position="49"/>
        <end position="290"/>
    </location>
</feature>
<dbReference type="OrthoDB" id="783096at2759"/>
<accession>A0A9P6EAC2</accession>
<dbReference type="GO" id="GO:0016788">
    <property type="term" value="F:hydrolase activity, acting on ester bonds"/>
    <property type="evidence" value="ECO:0007669"/>
    <property type="project" value="TreeGrafter"/>
</dbReference>
<comment type="caution">
    <text evidence="3">The sequence shown here is derived from an EMBL/GenBank/DDBJ whole genome shotgun (WGS) entry which is preliminary data.</text>
</comment>
<evidence type="ECO:0000313" key="4">
    <source>
        <dbReference type="Proteomes" id="UP000807306"/>
    </source>
</evidence>
<feature type="chain" id="PRO_5040273274" evidence="1">
    <location>
        <begin position="19"/>
        <end position="311"/>
    </location>
</feature>
<feature type="signal peptide" evidence="1">
    <location>
        <begin position="1"/>
        <end position="18"/>
    </location>
</feature>
<dbReference type="Pfam" id="PF00149">
    <property type="entry name" value="Metallophos"/>
    <property type="match status" value="1"/>
</dbReference>
<protein>
    <submittedName>
        <fullName evidence="3">Metallo-dependent phosphatase-like protein</fullName>
    </submittedName>
</protein>
<proteinExistence type="predicted"/>
<dbReference type="Gene3D" id="3.60.21.10">
    <property type="match status" value="1"/>
</dbReference>
<sequence length="311" mass="34238">MSPFCILSLLFFSPRVFSHPKRAHILPRESNLNPYPDKRLTFKQDGTFKLTVFSDLHFGENPWEAWGPQHDAASVQLFHDILGTESPDFAVINGDLITGENQIFGPFKARNIPFATTHGNHDNSATITHLAEIQQIQQKFPFSYTRTGPSGVGGFGGEGNYWVPIYAKADDQKPALVIWFFDSRGGKPPSSDPSVTMADWVDPSVADWITSESAAMEQTWGSSDQRGALVFVHIPPNAIQAVQGNVNAQKNPGMNEDGLGAGSVQNINDGPFWDALTSKIPNLHAIISGHGMFEFITISLKVAFIFPRSRK</sequence>
<dbReference type="SUPFAM" id="SSF56300">
    <property type="entry name" value="Metallo-dependent phosphatases"/>
    <property type="match status" value="1"/>
</dbReference>